<feature type="region of interest" description="Disordered" evidence="1">
    <location>
        <begin position="87"/>
        <end position="115"/>
    </location>
</feature>
<evidence type="ECO:0000256" key="1">
    <source>
        <dbReference type="SAM" id="MobiDB-lite"/>
    </source>
</evidence>
<reference evidence="2" key="2">
    <citation type="submission" date="2020-11" db="EMBL/GenBank/DDBJ databases">
        <authorList>
            <person name="McCartney M.A."/>
            <person name="Auch B."/>
            <person name="Kono T."/>
            <person name="Mallez S."/>
            <person name="Becker A."/>
            <person name="Gohl D.M."/>
            <person name="Silverstein K.A.T."/>
            <person name="Koren S."/>
            <person name="Bechman K.B."/>
            <person name="Herman A."/>
            <person name="Abrahante J.E."/>
            <person name="Garbe J."/>
        </authorList>
    </citation>
    <scope>NUCLEOTIDE SEQUENCE</scope>
    <source>
        <strain evidence="2">Duluth1</strain>
        <tissue evidence="2">Whole animal</tissue>
    </source>
</reference>
<sequence>MSIFRNLNAQVRRTNGQTDRQCDHLMPSLRVMMVVAMLAGEVRLFDDDDCDDDKDCNADTDNSDDDNGDHEWIIIRPQTNELVCLCEEDDSDGKDGEDGDNDDGDYCDNFNDDDT</sequence>
<protein>
    <submittedName>
        <fullName evidence="2">Uncharacterized protein</fullName>
    </submittedName>
</protein>
<dbReference type="Proteomes" id="UP000828390">
    <property type="component" value="Unassembled WGS sequence"/>
</dbReference>
<reference evidence="2" key="1">
    <citation type="journal article" date="2019" name="bioRxiv">
        <title>The Genome of the Zebra Mussel, Dreissena polymorpha: A Resource for Invasive Species Research.</title>
        <authorList>
            <person name="McCartney M.A."/>
            <person name="Auch B."/>
            <person name="Kono T."/>
            <person name="Mallez S."/>
            <person name="Zhang Y."/>
            <person name="Obille A."/>
            <person name="Becker A."/>
            <person name="Abrahante J.E."/>
            <person name="Garbe J."/>
            <person name="Badalamenti J.P."/>
            <person name="Herman A."/>
            <person name="Mangelson H."/>
            <person name="Liachko I."/>
            <person name="Sullivan S."/>
            <person name="Sone E.D."/>
            <person name="Koren S."/>
            <person name="Silverstein K.A.T."/>
            <person name="Beckman K.B."/>
            <person name="Gohl D.M."/>
        </authorList>
    </citation>
    <scope>NUCLEOTIDE SEQUENCE</scope>
    <source>
        <strain evidence="2">Duluth1</strain>
        <tissue evidence="2">Whole animal</tissue>
    </source>
</reference>
<gene>
    <name evidence="2" type="ORF">DPMN_089052</name>
</gene>
<organism evidence="2 3">
    <name type="scientific">Dreissena polymorpha</name>
    <name type="common">Zebra mussel</name>
    <name type="synonym">Mytilus polymorpha</name>
    <dbReference type="NCBI Taxonomy" id="45954"/>
    <lineage>
        <taxon>Eukaryota</taxon>
        <taxon>Metazoa</taxon>
        <taxon>Spiralia</taxon>
        <taxon>Lophotrochozoa</taxon>
        <taxon>Mollusca</taxon>
        <taxon>Bivalvia</taxon>
        <taxon>Autobranchia</taxon>
        <taxon>Heteroconchia</taxon>
        <taxon>Euheterodonta</taxon>
        <taxon>Imparidentia</taxon>
        <taxon>Neoheterodontei</taxon>
        <taxon>Myida</taxon>
        <taxon>Dreissenoidea</taxon>
        <taxon>Dreissenidae</taxon>
        <taxon>Dreissena</taxon>
    </lineage>
</organism>
<dbReference type="AlphaFoldDB" id="A0A9D4QX29"/>
<accession>A0A9D4QX29</accession>
<keyword evidence="3" id="KW-1185">Reference proteome</keyword>
<name>A0A9D4QX29_DREPO</name>
<evidence type="ECO:0000313" key="3">
    <source>
        <dbReference type="Proteomes" id="UP000828390"/>
    </source>
</evidence>
<comment type="caution">
    <text evidence="2">The sequence shown here is derived from an EMBL/GenBank/DDBJ whole genome shotgun (WGS) entry which is preliminary data.</text>
</comment>
<proteinExistence type="predicted"/>
<evidence type="ECO:0000313" key="2">
    <source>
        <dbReference type="EMBL" id="KAH3846749.1"/>
    </source>
</evidence>
<dbReference type="EMBL" id="JAIWYP010000003">
    <property type="protein sequence ID" value="KAH3846749.1"/>
    <property type="molecule type" value="Genomic_DNA"/>
</dbReference>